<protein>
    <recommendedName>
        <fullName evidence="1">Septum formation-related domain-containing protein</fullName>
    </recommendedName>
</protein>
<gene>
    <name evidence="2" type="ORF">BJ959_002267</name>
</gene>
<proteinExistence type="predicted"/>
<evidence type="ECO:0000259" key="1">
    <source>
        <dbReference type="Pfam" id="PF13845"/>
    </source>
</evidence>
<evidence type="ECO:0000313" key="3">
    <source>
        <dbReference type="Proteomes" id="UP000552883"/>
    </source>
</evidence>
<accession>A0A840X970</accession>
<dbReference type="Pfam" id="PF13845">
    <property type="entry name" value="Septum_form"/>
    <property type="match status" value="1"/>
</dbReference>
<reference evidence="2 3" key="1">
    <citation type="submission" date="2020-08" db="EMBL/GenBank/DDBJ databases">
        <title>Sequencing the genomes of 1000 actinobacteria strains.</title>
        <authorList>
            <person name="Klenk H.-P."/>
        </authorList>
    </citation>
    <scope>NUCLEOTIDE SEQUENCE [LARGE SCALE GENOMIC DNA]</scope>
    <source>
        <strain evidence="2 3">DSM 23889</strain>
    </source>
</reference>
<keyword evidence="3" id="KW-1185">Reference proteome</keyword>
<dbReference type="InterPro" id="IPR026004">
    <property type="entry name" value="Septum_form"/>
</dbReference>
<name>A0A840X970_9MICO</name>
<evidence type="ECO:0000313" key="2">
    <source>
        <dbReference type="EMBL" id="MBB5618771.1"/>
    </source>
</evidence>
<dbReference type="RefSeq" id="WP_153981956.1">
    <property type="nucleotide sequence ID" value="NZ_BAAANZ010000003.1"/>
</dbReference>
<comment type="caution">
    <text evidence="2">The sequence shown here is derived from an EMBL/GenBank/DDBJ whole genome shotgun (WGS) entry which is preliminary data.</text>
</comment>
<dbReference type="Proteomes" id="UP000552883">
    <property type="component" value="Unassembled WGS sequence"/>
</dbReference>
<dbReference type="PROSITE" id="PS51257">
    <property type="entry name" value="PROKAR_LIPOPROTEIN"/>
    <property type="match status" value="1"/>
</dbReference>
<sequence>MTTDTRAPWMRALSLVAVTTAGLTLAGCSLLPTFGGGTATRDDSGEVVEGNDSTDVFTLQVGDCLNDATASETVETIPTVPCSEPHDSEIYASYILPGDTFPGSDAVIEQADAACLEAFPGFVGIDYSDSIYYYSYYFPTEGSWANGDREVLCTIYDEAGQVTGSLENIGR</sequence>
<dbReference type="OrthoDB" id="3628931at2"/>
<dbReference type="EMBL" id="JACHBS010000001">
    <property type="protein sequence ID" value="MBB5618771.1"/>
    <property type="molecule type" value="Genomic_DNA"/>
</dbReference>
<feature type="domain" description="Septum formation-related" evidence="1">
    <location>
        <begin position="48"/>
        <end position="153"/>
    </location>
</feature>
<organism evidence="2 3">
    <name type="scientific">Microcella frigidaquae</name>
    <dbReference type="NCBI Taxonomy" id="424758"/>
    <lineage>
        <taxon>Bacteria</taxon>
        <taxon>Bacillati</taxon>
        <taxon>Actinomycetota</taxon>
        <taxon>Actinomycetes</taxon>
        <taxon>Micrococcales</taxon>
        <taxon>Microbacteriaceae</taxon>
        <taxon>Microcella</taxon>
    </lineage>
</organism>
<dbReference type="AlphaFoldDB" id="A0A840X970"/>